<dbReference type="Proteomes" id="UP000005709">
    <property type="component" value="Unassembled WGS sequence"/>
</dbReference>
<evidence type="ECO:0000259" key="2">
    <source>
        <dbReference type="Pfam" id="PF00582"/>
    </source>
</evidence>
<dbReference type="STRING" id="824.CGRAC_2176"/>
<accession>C8PKN6</accession>
<comment type="caution">
    <text evidence="3">The sequence shown here is derived from an EMBL/GenBank/DDBJ whole genome shotgun (WGS) entry which is preliminary data.</text>
</comment>
<dbReference type="SUPFAM" id="SSF52402">
    <property type="entry name" value="Adenine nucleotide alpha hydrolases-like"/>
    <property type="match status" value="2"/>
</dbReference>
<proteinExistence type="inferred from homology"/>
<protein>
    <submittedName>
        <fullName evidence="3">Universal stress family protein</fullName>
    </submittedName>
</protein>
<dbReference type="PANTHER" id="PTHR46268">
    <property type="entry name" value="STRESS RESPONSE PROTEIN NHAX"/>
    <property type="match status" value="1"/>
</dbReference>
<evidence type="ECO:0000313" key="3">
    <source>
        <dbReference type="EMBL" id="EEV16645.1"/>
    </source>
</evidence>
<dbReference type="InterPro" id="IPR006015">
    <property type="entry name" value="Universal_stress_UspA"/>
</dbReference>
<evidence type="ECO:0000256" key="1">
    <source>
        <dbReference type="ARBA" id="ARBA00008791"/>
    </source>
</evidence>
<name>C8PKN6_9BACT</name>
<dbReference type="Pfam" id="PF00582">
    <property type="entry name" value="Usp"/>
    <property type="match status" value="1"/>
</dbReference>
<comment type="similarity">
    <text evidence="1">Belongs to the universal stress protein A family.</text>
</comment>
<reference evidence="3 4" key="1">
    <citation type="submission" date="2009-07" db="EMBL/GenBank/DDBJ databases">
        <authorList>
            <person name="Madupu R."/>
            <person name="Sebastian Y."/>
            <person name="Durkin A.S."/>
            <person name="Torralba M."/>
            <person name="Methe B."/>
            <person name="Sutton G.G."/>
            <person name="Strausberg R.L."/>
            <person name="Nelson K.E."/>
        </authorList>
    </citation>
    <scope>NUCLEOTIDE SEQUENCE [LARGE SCALE GENOMIC DNA]</scope>
    <source>
        <strain evidence="3 4">RM3268</strain>
    </source>
</reference>
<dbReference type="Gene3D" id="3.40.50.12370">
    <property type="match status" value="1"/>
</dbReference>
<dbReference type="AlphaFoldDB" id="C8PKN6"/>
<evidence type="ECO:0000313" key="4">
    <source>
        <dbReference type="Proteomes" id="UP000005709"/>
    </source>
</evidence>
<organism evidence="3 4">
    <name type="scientific">Campylobacter gracilis RM3268</name>
    <dbReference type="NCBI Taxonomy" id="553220"/>
    <lineage>
        <taxon>Bacteria</taxon>
        <taxon>Pseudomonadati</taxon>
        <taxon>Campylobacterota</taxon>
        <taxon>Epsilonproteobacteria</taxon>
        <taxon>Campylobacterales</taxon>
        <taxon>Campylobacteraceae</taxon>
        <taxon>Campylobacter</taxon>
    </lineage>
</organism>
<dbReference type="PRINTS" id="PR01438">
    <property type="entry name" value="UNVRSLSTRESS"/>
</dbReference>
<dbReference type="eggNOG" id="COG0589">
    <property type="taxonomic scope" value="Bacteria"/>
</dbReference>
<keyword evidence="4" id="KW-1185">Reference proteome</keyword>
<dbReference type="EMBL" id="ACYG01000030">
    <property type="protein sequence ID" value="EEV16645.1"/>
    <property type="molecule type" value="Genomic_DNA"/>
</dbReference>
<gene>
    <name evidence="3" type="ORF">CAMGR0001_0258</name>
</gene>
<feature type="domain" description="UspA" evidence="2">
    <location>
        <begin position="241"/>
        <end position="291"/>
    </location>
</feature>
<dbReference type="CDD" id="cd00293">
    <property type="entry name" value="USP-like"/>
    <property type="match status" value="2"/>
</dbReference>
<dbReference type="PANTHER" id="PTHR46268:SF6">
    <property type="entry name" value="UNIVERSAL STRESS PROTEIN UP12"/>
    <property type="match status" value="1"/>
</dbReference>
<sequence>MIKILSLKGRKMKKVITCVDQNALAPAVRDYGIYVAKTLGAELVFIHVVEIPELGENFYGLAAGGIVLGENDILANSYGSPTLGGVDAEKDHEEAEAMLDEYICAATAAGVKASKIIKDGDFIDVIAEYKDEAEIFVLGIKGSNNEDVGFNASVLIKELHVPSLLVNKEFSPINSVLIAFDGTDAAKRTLEFIKSSKLLASAHKHVLHINAGAAEGERMLNLAREILGTQNATFKCIQAEVPADEIIKYRRANNLDLIATGAFTKGFFKKLFLGSVSEDILHNALVPVLVLS</sequence>
<dbReference type="InterPro" id="IPR006016">
    <property type="entry name" value="UspA"/>
</dbReference>